<evidence type="ECO:0000313" key="2">
    <source>
        <dbReference type="EMBL" id="EFB89602.1"/>
    </source>
</evidence>
<name>A0ABM9ZS17_9BACT</name>
<dbReference type="EMBL" id="ADFP01000125">
    <property type="protein sequence ID" value="EFB89602.1"/>
    <property type="molecule type" value="Genomic_DNA"/>
</dbReference>
<dbReference type="Pfam" id="PF13443">
    <property type="entry name" value="HTH_26"/>
    <property type="match status" value="1"/>
</dbReference>
<gene>
    <name evidence="2" type="ORF">HMPREF7215_0590</name>
</gene>
<organism evidence="2 3">
    <name type="scientific">Pyramidobacter piscolens W5455</name>
    <dbReference type="NCBI Taxonomy" id="352165"/>
    <lineage>
        <taxon>Bacteria</taxon>
        <taxon>Thermotogati</taxon>
        <taxon>Synergistota</taxon>
        <taxon>Synergistia</taxon>
        <taxon>Synergistales</taxon>
        <taxon>Dethiosulfovibrionaceae</taxon>
        <taxon>Pyramidobacter</taxon>
    </lineage>
</organism>
<proteinExistence type="predicted"/>
<sequence>MPFNYKPLLKLLIDRDMTREELRKTVKAGPTSFARIGKNENVSMDLLDRIC</sequence>
<dbReference type="RefSeq" id="WP_009165957.1">
    <property type="nucleotide sequence ID" value="NZ_ADFP01000125.1"/>
</dbReference>
<evidence type="ECO:0000313" key="3">
    <source>
        <dbReference type="Proteomes" id="UP000006462"/>
    </source>
</evidence>
<protein>
    <recommendedName>
        <fullName evidence="1">HTH cro/C1-type domain-containing protein</fullName>
    </recommendedName>
</protein>
<comment type="caution">
    <text evidence="2">The sequence shown here is derived from an EMBL/GenBank/DDBJ whole genome shotgun (WGS) entry which is preliminary data.</text>
</comment>
<feature type="domain" description="HTH cro/C1-type" evidence="1">
    <location>
        <begin position="8"/>
        <end position="51"/>
    </location>
</feature>
<accession>A0ABM9ZS17</accession>
<feature type="non-terminal residue" evidence="2">
    <location>
        <position position="51"/>
    </location>
</feature>
<evidence type="ECO:0000259" key="1">
    <source>
        <dbReference type="Pfam" id="PF13443"/>
    </source>
</evidence>
<dbReference type="Proteomes" id="UP000006462">
    <property type="component" value="Unassembled WGS sequence"/>
</dbReference>
<dbReference type="InterPro" id="IPR001387">
    <property type="entry name" value="Cro/C1-type_HTH"/>
</dbReference>
<reference evidence="2 3" key="1">
    <citation type="submission" date="2009-12" db="EMBL/GenBank/DDBJ databases">
        <authorList>
            <person name="Shrivastava S."/>
            <person name="Madupu R."/>
            <person name="Durkin A.S."/>
            <person name="Torralba M."/>
            <person name="Methe B."/>
            <person name="Sutton G.G."/>
            <person name="Strausberg R.L."/>
            <person name="Nelson K.E."/>
        </authorList>
    </citation>
    <scope>NUCLEOTIDE SEQUENCE [LARGE SCALE GENOMIC DNA]</scope>
    <source>
        <strain evidence="2 3">W5455</strain>
    </source>
</reference>
<keyword evidence="3" id="KW-1185">Reference proteome</keyword>